<dbReference type="AlphaFoldDB" id="A0A1C6VCK8"/>
<dbReference type="OrthoDB" id="3402301at2"/>
<feature type="compositionally biased region" description="Basic and acidic residues" evidence="1">
    <location>
        <begin position="112"/>
        <end position="135"/>
    </location>
</feature>
<evidence type="ECO:0000256" key="1">
    <source>
        <dbReference type="SAM" id="MobiDB-lite"/>
    </source>
</evidence>
<reference evidence="3 4" key="1">
    <citation type="submission" date="2016-06" db="EMBL/GenBank/DDBJ databases">
        <authorList>
            <person name="Kjaerup R.B."/>
            <person name="Dalgaard T.S."/>
            <person name="Juul-Madsen H.R."/>
        </authorList>
    </citation>
    <scope>NUCLEOTIDE SEQUENCE [LARGE SCALE GENOMIC DNA]</scope>
    <source>
        <strain evidence="3 4">DSM 45577</strain>
    </source>
</reference>
<feature type="domain" description="SCP2" evidence="2">
    <location>
        <begin position="20"/>
        <end position="105"/>
    </location>
</feature>
<dbReference type="Pfam" id="PF02036">
    <property type="entry name" value="SCP2"/>
    <property type="match status" value="1"/>
</dbReference>
<dbReference type="SUPFAM" id="SSF55718">
    <property type="entry name" value="SCP-like"/>
    <property type="match status" value="1"/>
</dbReference>
<dbReference type="Gene3D" id="3.30.1050.10">
    <property type="entry name" value="SCP2 sterol-binding domain"/>
    <property type="match status" value="1"/>
</dbReference>
<dbReference type="InterPro" id="IPR003033">
    <property type="entry name" value="SCP2_sterol-bd_dom"/>
</dbReference>
<dbReference type="EMBL" id="FMIA01000002">
    <property type="protein sequence ID" value="SCL64068.1"/>
    <property type="molecule type" value="Genomic_DNA"/>
</dbReference>
<name>A0A1C6VCK8_9ACTN</name>
<evidence type="ECO:0000259" key="2">
    <source>
        <dbReference type="Pfam" id="PF02036"/>
    </source>
</evidence>
<accession>A0A1C6VCK8</accession>
<keyword evidence="4" id="KW-1185">Reference proteome</keyword>
<proteinExistence type="predicted"/>
<dbReference type="STRING" id="683228.GA0070617_5374"/>
<evidence type="ECO:0000313" key="3">
    <source>
        <dbReference type="EMBL" id="SCL64068.1"/>
    </source>
</evidence>
<dbReference type="Proteomes" id="UP000198937">
    <property type="component" value="Unassembled WGS sequence"/>
</dbReference>
<dbReference type="InterPro" id="IPR036527">
    <property type="entry name" value="SCP2_sterol-bd_dom_sf"/>
</dbReference>
<organism evidence="3 4">
    <name type="scientific">Micromonospora yangpuensis</name>
    <dbReference type="NCBI Taxonomy" id="683228"/>
    <lineage>
        <taxon>Bacteria</taxon>
        <taxon>Bacillati</taxon>
        <taxon>Actinomycetota</taxon>
        <taxon>Actinomycetes</taxon>
        <taxon>Micromonosporales</taxon>
        <taxon>Micromonosporaceae</taxon>
        <taxon>Micromonospora</taxon>
    </lineage>
</organism>
<feature type="region of interest" description="Disordered" evidence="1">
    <location>
        <begin position="106"/>
        <end position="135"/>
    </location>
</feature>
<evidence type="ECO:0000313" key="4">
    <source>
        <dbReference type="Proteomes" id="UP000198937"/>
    </source>
</evidence>
<sequence>MTEATERFFASLPERAPAVLRSPVHGTMQIDLDHGEQTEHWQVVLAPGKAEVRRGQTESDTTWFCSADLFERLVTGERQSIAAMLRSETTIVGNVVLFLAFRGFFPSPPGTRDPRDTARELRDREQRASSGGRDR</sequence>
<protein>
    <submittedName>
        <fullName evidence="3">SCP-2 sterol transfer family protein</fullName>
    </submittedName>
</protein>
<gene>
    <name evidence="3" type="ORF">GA0070617_5374</name>
</gene>
<dbReference type="RefSeq" id="WP_091444555.1">
    <property type="nucleotide sequence ID" value="NZ_BMMJ01000007.1"/>
</dbReference>